<sequence length="1309" mass="146126">MITCGKRCNYPKRITGCLQAKIAYDKLGQKDAILCDKYGSYKDIQCDALYCWCVSKTGVELEGTKVLNKETPNCRARRLCTPRRCQIKKDCAYGFETDRNGCATCDCYNPCKDIICPNKSEICVPQVTECIESSCRAVPKCVVNTCPQELPVIDEITFEPLSCNSDRECTSLSASSFCYISAGYCCWKSEKAPNRTKVSEMGECPYLNNNPSSCLKNKTDECVEDVDCGTVQKCCSNGCKKSCMYPEISTACIHLLGASEAFEPGSFVPRCDTSGNFNQIQKLGPVFWCVDRSGRELRGTRTSHPHLNCDLPRSCPLLNCQLNCSLGYEKNQNGCDQCRCHDPCKNVQCPLTHVCRLIDVKCRFGSCDPIPKCILNVCPKGEPLTLPNVRRLVLCNTKEDRHCPLGYFCHQTGIPLPFSSSYCCAGNEVSLAVCPITFECRPTLSKKCRIRCHTHNDCLYGKCCFNGCGTSCVDSRAKEMDQDTVLDFSKAVFSRGGDGIHILTYKQQKSDREFEKLQECSMDVISDPSCKINCLKDSDCPDFQKCCTKGCSNLCAFPQTTTACIHTLASYTNKNKKVSSNGPRITCNEDGTFKKIQCDQQIRQCWCVNTETGEEMLGTRVIAATAKPNSPIACSTVCDQMRCEHGPRLDTNGCPLNNFCECKNPCEEIKCAREEDICVLMPVRCITSSCPSLPQCKSNPCSKRSEVLRDKNNNVFSCVKNDDCAAGSCNLLPDEQKHGICCTSDCSLECSNDSACPEVQLCCDYGCSKICIIPEVVTNCILLRDSITKLIDSGAVVDLHIPWCNKHTGMFETVQCDDLSDCWCVNAVTGAVMHGSRSSRMKLLDSSLIFAYDVCSNKKSCSISCNDAICPLGFEMDVNNCPKDIHCRCRNLCDAIQCPDDKVCMLRRKNCSESTCIPVPSCEENPCSDISKPALDETTYIHFSCSENHTEICPPGYYCTGYDASMQGVCCPRIKTKEERSNMISCPHGNPFSNKADGWPVNCTQSGNDCPSTHYCFSTPDQSFGVCCVSKRYVCRLSLDAGPCAVNLKRYYYDYTNKTCISFNYSGCSGNSNNFINRKDCEKFCLDMDVNLNGFFTDTGRVIETYQLRFSLTGPLFRGKHQQDINEAFREYIKKRFDVDDDKLRDIVIRDDNMVQFVLKSEDAKSKAADISGVLYSLEILQDQVSDGSFRFTYNGDIYRAEPHSWTSHRIAEKKALREKILCGKRFLYKESRKNKSSSRGIPPSQYAARMSYATPTAIASTPNSGISSERFEQLMESKNGHYYRQTVKAHRVLQTSGGHQRCRTTIYY</sequence>
<feature type="domain" description="WAP" evidence="6">
    <location>
        <begin position="427"/>
        <end position="476"/>
    </location>
</feature>
<dbReference type="InterPro" id="IPR053014">
    <property type="entry name" value="Cuticle_assoc_divergent"/>
</dbReference>
<comment type="caution">
    <text evidence="7">The sequence shown here is derived from an EMBL/GenBank/DDBJ whole genome shotgun (WGS) entry which is preliminary data.</text>
</comment>
<name>A0A8J2Q8S7_9BILA</name>
<feature type="domain" description="Thyroglobulin type-1" evidence="4">
    <location>
        <begin position="561"/>
        <end position="634"/>
    </location>
</feature>
<feature type="domain" description="Thyroglobulin type-1" evidence="4">
    <location>
        <begin position="777"/>
        <end position="861"/>
    </location>
</feature>
<evidence type="ECO:0000313" key="7">
    <source>
        <dbReference type="EMBL" id="CAG9538681.1"/>
    </source>
</evidence>
<feature type="disulfide bond" evidence="2">
    <location>
        <begin position="289"/>
        <end position="309"/>
    </location>
</feature>
<dbReference type="InterPro" id="IPR006150">
    <property type="entry name" value="Cys_repeat_1"/>
</dbReference>
<feature type="domain" description="Antistasin-like" evidence="5">
    <location>
        <begin position="80"/>
        <end position="107"/>
    </location>
</feature>
<feature type="disulfide bond" evidence="2">
    <location>
        <begin position="598"/>
        <end position="605"/>
    </location>
</feature>
<dbReference type="PRINTS" id="PR00759">
    <property type="entry name" value="BASICPTASE"/>
</dbReference>
<dbReference type="Pfam" id="PF14625">
    <property type="entry name" value="Lustrin_cystein"/>
    <property type="match status" value="3"/>
</dbReference>
<dbReference type="PROSITE" id="PS00484">
    <property type="entry name" value="THYROGLOBULIN_1_1"/>
    <property type="match status" value="2"/>
</dbReference>
<dbReference type="SUPFAM" id="SSF57262">
    <property type="entry name" value="Leech antihemostatic proteins"/>
    <property type="match status" value="1"/>
</dbReference>
<organism evidence="7 8">
    <name type="scientific">Cercopithifilaria johnstoni</name>
    <dbReference type="NCBI Taxonomy" id="2874296"/>
    <lineage>
        <taxon>Eukaryota</taxon>
        <taxon>Metazoa</taxon>
        <taxon>Ecdysozoa</taxon>
        <taxon>Nematoda</taxon>
        <taxon>Chromadorea</taxon>
        <taxon>Rhabditida</taxon>
        <taxon>Spirurina</taxon>
        <taxon>Spiruromorpha</taxon>
        <taxon>Filarioidea</taxon>
        <taxon>Onchocercidae</taxon>
        <taxon>Cercopithifilaria</taxon>
    </lineage>
</organism>
<dbReference type="OrthoDB" id="5866928at2759"/>
<dbReference type="GO" id="GO:0004867">
    <property type="term" value="F:serine-type endopeptidase inhibitor activity"/>
    <property type="evidence" value="ECO:0007669"/>
    <property type="project" value="InterPro"/>
</dbReference>
<dbReference type="Pfam" id="PF00014">
    <property type="entry name" value="Kunitz_BPTI"/>
    <property type="match status" value="1"/>
</dbReference>
<dbReference type="InterPro" id="IPR004094">
    <property type="entry name" value="Antistasin-like"/>
</dbReference>
<dbReference type="Pfam" id="PF00086">
    <property type="entry name" value="Thyroglobulin_1"/>
    <property type="match status" value="4"/>
</dbReference>
<evidence type="ECO:0000256" key="1">
    <source>
        <dbReference type="ARBA" id="ARBA00023157"/>
    </source>
</evidence>
<dbReference type="PROSITE" id="PS51162">
    <property type="entry name" value="THYROGLOBULIN_1_2"/>
    <property type="match status" value="4"/>
</dbReference>
<gene>
    <name evidence="7" type="ORF">CJOHNSTONI_LOCUS8366</name>
</gene>
<proteinExistence type="predicted"/>
<dbReference type="PROSITE" id="PS50279">
    <property type="entry name" value="BPTI_KUNITZ_2"/>
    <property type="match status" value="1"/>
</dbReference>
<dbReference type="InterPro" id="IPR036880">
    <property type="entry name" value="Kunitz_BPTI_sf"/>
</dbReference>
<evidence type="ECO:0000256" key="2">
    <source>
        <dbReference type="PROSITE-ProRule" id="PRU00500"/>
    </source>
</evidence>
<dbReference type="PROSITE" id="PS51252">
    <property type="entry name" value="ANTISTASIN"/>
    <property type="match status" value="1"/>
</dbReference>
<dbReference type="Gene3D" id="4.10.800.10">
    <property type="entry name" value="Thyroglobulin type-1"/>
    <property type="match status" value="4"/>
</dbReference>
<dbReference type="Gene3D" id="4.10.75.10">
    <property type="entry name" value="Elafin-like"/>
    <property type="match status" value="2"/>
</dbReference>
<feature type="disulfide bond" evidence="2">
    <location>
        <begin position="252"/>
        <end position="271"/>
    </location>
</feature>
<dbReference type="Gene3D" id="4.10.410.10">
    <property type="entry name" value="Pancreatic trypsin inhibitor Kunitz domain"/>
    <property type="match status" value="1"/>
</dbReference>
<dbReference type="PROSITE" id="PS00280">
    <property type="entry name" value="BPTI_KUNITZ_1"/>
    <property type="match status" value="1"/>
</dbReference>
<dbReference type="InterPro" id="IPR002223">
    <property type="entry name" value="Kunitz_BPTI"/>
</dbReference>
<dbReference type="InterPro" id="IPR036857">
    <property type="entry name" value="Thyroglobulin_1_sf"/>
</dbReference>
<dbReference type="SMART" id="SM00211">
    <property type="entry name" value="TY"/>
    <property type="match status" value="4"/>
</dbReference>
<dbReference type="Pfam" id="PF00095">
    <property type="entry name" value="WAP"/>
    <property type="match status" value="2"/>
</dbReference>
<evidence type="ECO:0000313" key="8">
    <source>
        <dbReference type="Proteomes" id="UP000746747"/>
    </source>
</evidence>
<keyword evidence="1 2" id="KW-1015">Disulfide bond</keyword>
<evidence type="ECO:0000259" key="3">
    <source>
        <dbReference type="PROSITE" id="PS50279"/>
    </source>
</evidence>
<dbReference type="SUPFAM" id="SSF57610">
    <property type="entry name" value="Thyroglobulin type-1 domain"/>
    <property type="match status" value="4"/>
</dbReference>
<reference evidence="7" key="1">
    <citation type="submission" date="2021-09" db="EMBL/GenBank/DDBJ databases">
        <authorList>
            <consortium name="Pathogen Informatics"/>
        </authorList>
    </citation>
    <scope>NUCLEOTIDE SEQUENCE</scope>
</reference>
<feature type="domain" description="Thyroglobulin type-1" evidence="4">
    <location>
        <begin position="249"/>
        <end position="309"/>
    </location>
</feature>
<evidence type="ECO:0000259" key="6">
    <source>
        <dbReference type="PROSITE" id="PS51390"/>
    </source>
</evidence>
<accession>A0A8J2Q8S7</accession>
<feature type="domain" description="WAP" evidence="6">
    <location>
        <begin position="196"/>
        <end position="247"/>
    </location>
</feature>
<dbReference type="Proteomes" id="UP000746747">
    <property type="component" value="Unassembled WGS sequence"/>
</dbReference>
<dbReference type="SMART" id="SM00289">
    <property type="entry name" value="WR1"/>
    <property type="match status" value="5"/>
</dbReference>
<dbReference type="EMBL" id="CAKAEH010001692">
    <property type="protein sequence ID" value="CAG9538681.1"/>
    <property type="molecule type" value="Genomic_DNA"/>
</dbReference>
<protein>
    <submittedName>
        <fullName evidence="7">Uncharacterized protein</fullName>
    </submittedName>
</protein>
<dbReference type="GO" id="GO:0005576">
    <property type="term" value="C:extracellular region"/>
    <property type="evidence" value="ECO:0007669"/>
    <property type="project" value="InterPro"/>
</dbReference>
<dbReference type="Pfam" id="PF02822">
    <property type="entry name" value="Antistasin"/>
    <property type="match status" value="2"/>
</dbReference>
<dbReference type="SMART" id="SM00131">
    <property type="entry name" value="KU"/>
    <property type="match status" value="1"/>
</dbReference>
<dbReference type="InterPro" id="IPR020901">
    <property type="entry name" value="Prtase_inh_Kunz-CS"/>
</dbReference>
<dbReference type="CDD" id="cd00191">
    <property type="entry name" value="TY"/>
    <property type="match status" value="3"/>
</dbReference>
<comment type="caution">
    <text evidence="2">Lacks conserved residue(s) required for the propagation of feature annotation.</text>
</comment>
<dbReference type="SUPFAM" id="SSF57256">
    <property type="entry name" value="Elafin-like"/>
    <property type="match status" value="1"/>
</dbReference>
<dbReference type="InterPro" id="IPR008197">
    <property type="entry name" value="WAP_dom"/>
</dbReference>
<feature type="domain" description="Thyroglobulin type-1" evidence="4">
    <location>
        <begin position="14"/>
        <end position="74"/>
    </location>
</feature>
<keyword evidence="8" id="KW-1185">Reference proteome</keyword>
<dbReference type="PROSITE" id="PS51390">
    <property type="entry name" value="WAP"/>
    <property type="match status" value="2"/>
</dbReference>
<evidence type="ECO:0000259" key="4">
    <source>
        <dbReference type="PROSITE" id="PS51162"/>
    </source>
</evidence>
<dbReference type="Gene3D" id="2.10.22.10">
    <property type="entry name" value="Antistasin, domain 1"/>
    <property type="match status" value="1"/>
</dbReference>
<feature type="domain" description="BPTI/Kunitz inhibitor" evidence="3">
    <location>
        <begin position="1035"/>
        <end position="1085"/>
    </location>
</feature>
<dbReference type="PANTHER" id="PTHR46339">
    <property type="entry name" value="PROTEIN CBG15282-RELATED"/>
    <property type="match status" value="1"/>
</dbReference>
<dbReference type="SMART" id="SM00217">
    <property type="entry name" value="WAP"/>
    <property type="match status" value="4"/>
</dbReference>
<evidence type="ECO:0000259" key="5">
    <source>
        <dbReference type="PROSITE" id="PS51252"/>
    </source>
</evidence>
<dbReference type="SUPFAM" id="SSF57362">
    <property type="entry name" value="BPTI-like"/>
    <property type="match status" value="1"/>
</dbReference>
<dbReference type="CDD" id="cd00109">
    <property type="entry name" value="Kunitz-type"/>
    <property type="match status" value="1"/>
</dbReference>
<dbReference type="InterPro" id="IPR036645">
    <property type="entry name" value="Elafin-like_sf"/>
</dbReference>
<dbReference type="InterPro" id="IPR028150">
    <property type="entry name" value="Lustrin_cystein"/>
</dbReference>
<dbReference type="InterPro" id="IPR000716">
    <property type="entry name" value="Thyroglobulin_1"/>
</dbReference>
<dbReference type="InterPro" id="IPR011061">
    <property type="entry name" value="Hirudin/antistatin"/>
</dbReference>